<evidence type="ECO:0000313" key="5">
    <source>
        <dbReference type="EMBL" id="RSI78445.1"/>
    </source>
</evidence>
<dbReference type="InterPro" id="IPR015797">
    <property type="entry name" value="NUDIX_hydrolase-like_dom_sf"/>
</dbReference>
<name>A0A3R9J344_STRMT</name>
<dbReference type="GO" id="GO:0016787">
    <property type="term" value="F:hydrolase activity"/>
    <property type="evidence" value="ECO:0007669"/>
    <property type="project" value="UniProtKB-KW"/>
</dbReference>
<dbReference type="Gene3D" id="3.90.79.10">
    <property type="entry name" value="Nucleoside Triphosphate Pyrophosphohydrolase"/>
    <property type="match status" value="1"/>
</dbReference>
<dbReference type="Proteomes" id="UP000272928">
    <property type="component" value="Unassembled WGS sequence"/>
</dbReference>
<dbReference type="EMBL" id="RJNQ01000006">
    <property type="protein sequence ID" value="RSI78445.1"/>
    <property type="molecule type" value="Genomic_DNA"/>
</dbReference>
<dbReference type="PANTHER" id="PTHR43046:SF14">
    <property type="entry name" value="MUTT_NUDIX FAMILY PROTEIN"/>
    <property type="match status" value="1"/>
</dbReference>
<dbReference type="InterPro" id="IPR000086">
    <property type="entry name" value="NUDIX_hydrolase_dom"/>
</dbReference>
<dbReference type="AlphaFoldDB" id="A0A3R9J344"/>
<keyword evidence="3" id="KW-0812">Transmembrane</keyword>
<protein>
    <recommendedName>
        <fullName evidence="4">Nudix hydrolase domain-containing protein</fullName>
    </recommendedName>
</protein>
<evidence type="ECO:0000256" key="1">
    <source>
        <dbReference type="ARBA" id="ARBA00001946"/>
    </source>
</evidence>
<keyword evidence="3" id="KW-0472">Membrane</keyword>
<evidence type="ECO:0000259" key="4">
    <source>
        <dbReference type="PROSITE" id="PS51462"/>
    </source>
</evidence>
<dbReference type="CDD" id="cd04688">
    <property type="entry name" value="NUDIX_Hydrolase"/>
    <property type="match status" value="1"/>
</dbReference>
<evidence type="ECO:0000313" key="6">
    <source>
        <dbReference type="Proteomes" id="UP000272928"/>
    </source>
</evidence>
<dbReference type="Pfam" id="PF00293">
    <property type="entry name" value="NUDIX"/>
    <property type="match status" value="1"/>
</dbReference>
<comment type="caution">
    <text evidence="5">The sequence shown here is derived from an EMBL/GenBank/DDBJ whole genome shotgun (WGS) entry which is preliminary data.</text>
</comment>
<feature type="transmembrane region" description="Helical" evidence="3">
    <location>
        <begin position="6"/>
        <end position="23"/>
    </location>
</feature>
<feature type="domain" description="Nudix hydrolase" evidence="4">
    <location>
        <begin position="40"/>
        <end position="169"/>
    </location>
</feature>
<dbReference type="InterPro" id="IPR020084">
    <property type="entry name" value="NUDIX_hydrolase_CS"/>
</dbReference>
<dbReference type="PROSITE" id="PS00893">
    <property type="entry name" value="NUDIX_BOX"/>
    <property type="match status" value="1"/>
</dbReference>
<keyword evidence="3" id="KW-1133">Transmembrane helix</keyword>
<dbReference type="PANTHER" id="PTHR43046">
    <property type="entry name" value="GDP-MANNOSE MANNOSYL HYDROLASE"/>
    <property type="match status" value="1"/>
</dbReference>
<evidence type="ECO:0000256" key="2">
    <source>
        <dbReference type="ARBA" id="ARBA00022801"/>
    </source>
</evidence>
<accession>A0A3R9J344</accession>
<gene>
    <name evidence="5" type="ORF">D8856_04090</name>
</gene>
<organism evidence="5 6">
    <name type="scientific">Streptococcus mitis</name>
    <dbReference type="NCBI Taxonomy" id="28037"/>
    <lineage>
        <taxon>Bacteria</taxon>
        <taxon>Bacillati</taxon>
        <taxon>Bacillota</taxon>
        <taxon>Bacilli</taxon>
        <taxon>Lactobacillales</taxon>
        <taxon>Streptococcaceae</taxon>
        <taxon>Streptococcus</taxon>
        <taxon>Streptococcus mitis group</taxon>
    </lineage>
</organism>
<evidence type="ECO:0000256" key="3">
    <source>
        <dbReference type="SAM" id="Phobius"/>
    </source>
</evidence>
<comment type="cofactor">
    <cofactor evidence="1">
        <name>Mg(2+)</name>
        <dbReference type="ChEBI" id="CHEBI:18420"/>
    </cofactor>
</comment>
<proteinExistence type="predicted"/>
<reference evidence="5 6" key="1">
    <citation type="submission" date="2018-11" db="EMBL/GenBank/DDBJ databases">
        <title>Species Designations Belie Phenotypic and Genotypic Heterogeneity in Oral Streptococci.</title>
        <authorList>
            <person name="Velsko I."/>
        </authorList>
    </citation>
    <scope>NUCLEOTIDE SEQUENCE [LARGE SCALE GENOMIC DNA]</scope>
    <source>
        <strain evidence="5 6">BCA16</strain>
    </source>
</reference>
<dbReference type="SUPFAM" id="SSF55811">
    <property type="entry name" value="Nudix"/>
    <property type="match status" value="1"/>
</dbReference>
<keyword evidence="2" id="KW-0378">Hydrolase</keyword>
<dbReference type="PROSITE" id="PS51462">
    <property type="entry name" value="NUDIX"/>
    <property type="match status" value="1"/>
</dbReference>
<sequence length="177" mass="20168">MDVAGLFVLHFFGVLTVFVLFKGKDNMTQQDFRTKVGNTVFGVRATALIVQNNQLLVTKDKGKYYTIGGAIQANERTEEAVVREVREELGVKAEAGRLAFVVENRFEQDGVSYHNIEFHYLVDLLEDAPLTMQEDEKMQPCEWIDLDKLKGINLVPAFLKTALPDWDGQLRHIHLEE</sequence>